<evidence type="ECO:0000256" key="15">
    <source>
        <dbReference type="ARBA" id="ARBA00023212"/>
    </source>
</evidence>
<evidence type="ECO:0000256" key="16">
    <source>
        <dbReference type="ARBA" id="ARBA00023242"/>
    </source>
</evidence>
<dbReference type="STRING" id="8355.A0A1L8HJJ3"/>
<dbReference type="PANTHER" id="PTHR46051">
    <property type="entry name" value="SH2 DOMAIN-CONTAINING PROTEIN"/>
    <property type="match status" value="1"/>
</dbReference>
<dbReference type="GO" id="GO:0034485">
    <property type="term" value="F:phosphatidylinositol-3,4,5-trisphosphate 5-phosphatase activity"/>
    <property type="evidence" value="ECO:0007669"/>
    <property type="project" value="UniProtKB-EC"/>
</dbReference>
<dbReference type="EC" id="3.1.3.86" evidence="8"/>
<keyword evidence="11" id="KW-0378">Hydrolase</keyword>
<comment type="catalytic activity">
    <reaction evidence="18">
        <text>a 1,2-diacyl-sn-glycero-3-phospho-(1D-myo-inositol-3,4,5-trisphosphate) + H2O = a 1,2-diacyl-sn-glycero-3-phospho-(1D-myo-inositol-3,4-bisphosphate) + phosphate</text>
        <dbReference type="Rhea" id="RHEA:25528"/>
        <dbReference type="ChEBI" id="CHEBI:15377"/>
        <dbReference type="ChEBI" id="CHEBI:43474"/>
        <dbReference type="ChEBI" id="CHEBI:57658"/>
        <dbReference type="ChEBI" id="CHEBI:57836"/>
        <dbReference type="EC" id="3.1.3.86"/>
    </reaction>
    <physiologicalReaction direction="left-to-right" evidence="18">
        <dbReference type="Rhea" id="RHEA:25529"/>
    </physiologicalReaction>
</comment>
<dbReference type="PRINTS" id="PR00401">
    <property type="entry name" value="SH2DOMAIN"/>
</dbReference>
<evidence type="ECO:0000313" key="22">
    <source>
        <dbReference type="Xenbase" id="XB-GENE-6487464"/>
    </source>
</evidence>
<dbReference type="AGR" id="Xenbase:XB-GENE-6487464"/>
<dbReference type="PROSITE" id="PS50001">
    <property type="entry name" value="SH2"/>
    <property type="match status" value="1"/>
</dbReference>
<comment type="subcellular location">
    <subcellularLocation>
        <location evidence="4">Cell projection</location>
        <location evidence="4">Filopodium</location>
    </subcellularLocation>
    <subcellularLocation>
        <location evidence="5">Cell projection</location>
        <location evidence="5">Lamellipodium</location>
    </subcellularLocation>
    <subcellularLocation>
        <location evidence="2">Cytoplasm</location>
        <location evidence="2">Cytoskeleton</location>
    </subcellularLocation>
    <subcellularLocation>
        <location evidence="6">Cytoplasm</location>
        <location evidence="6">Cytosol</location>
    </subcellularLocation>
    <subcellularLocation>
        <location evidence="1">Membrane</location>
        <topology evidence="1">Peripheral membrane protein</topology>
    </subcellularLocation>
    <subcellularLocation>
        <location evidence="3">Nucleus speckle</location>
    </subcellularLocation>
</comment>
<dbReference type="Gene3D" id="3.30.505.10">
    <property type="entry name" value="SH2 domain"/>
    <property type="match status" value="1"/>
</dbReference>
<dbReference type="SMART" id="SM00252">
    <property type="entry name" value="SH2"/>
    <property type="match status" value="1"/>
</dbReference>
<evidence type="ECO:0000256" key="18">
    <source>
        <dbReference type="ARBA" id="ARBA00023377"/>
    </source>
</evidence>
<feature type="compositionally biased region" description="Basic and acidic residues" evidence="19">
    <location>
        <begin position="118"/>
        <end position="127"/>
    </location>
</feature>
<evidence type="ECO:0000256" key="19">
    <source>
        <dbReference type="SAM" id="MobiDB-lite"/>
    </source>
</evidence>
<dbReference type="GO" id="GO:0004445">
    <property type="term" value="F:inositol-polyphosphate 5-phosphatase activity"/>
    <property type="evidence" value="ECO:0000318"/>
    <property type="project" value="GO_Central"/>
</dbReference>
<keyword evidence="20" id="KW-1185">Reference proteome</keyword>
<dbReference type="AlphaFoldDB" id="A0A1L8HJJ3"/>
<dbReference type="GO" id="GO:0005829">
    <property type="term" value="C:cytosol"/>
    <property type="evidence" value="ECO:0000318"/>
    <property type="project" value="GO_Central"/>
</dbReference>
<dbReference type="GO" id="GO:0050776">
    <property type="term" value="P:regulation of immune response"/>
    <property type="evidence" value="ECO:0000318"/>
    <property type="project" value="GO_Central"/>
</dbReference>
<dbReference type="SMART" id="SM00128">
    <property type="entry name" value="IPPc"/>
    <property type="match status" value="1"/>
</dbReference>
<feature type="region of interest" description="Disordered" evidence="19">
    <location>
        <begin position="118"/>
        <end position="147"/>
    </location>
</feature>
<dbReference type="CDD" id="cd10343">
    <property type="entry name" value="SH2_SHIP"/>
    <property type="match status" value="1"/>
</dbReference>
<evidence type="ECO:0000256" key="13">
    <source>
        <dbReference type="ARBA" id="ARBA00022999"/>
    </source>
</evidence>
<evidence type="ECO:0000256" key="4">
    <source>
        <dbReference type="ARBA" id="ARBA00004486"/>
    </source>
</evidence>
<evidence type="ECO:0000256" key="9">
    <source>
        <dbReference type="ARBA" id="ARBA00022490"/>
    </source>
</evidence>
<proteinExistence type="inferred from homology"/>
<dbReference type="InterPro" id="IPR036860">
    <property type="entry name" value="SH2_dom_sf"/>
</dbReference>
<dbReference type="GO" id="GO:0016607">
    <property type="term" value="C:nuclear speck"/>
    <property type="evidence" value="ECO:0007669"/>
    <property type="project" value="UniProtKB-SubCell"/>
</dbReference>
<dbReference type="RefSeq" id="XP_018103288.1">
    <property type="nucleotide sequence ID" value="XM_018247799.2"/>
</dbReference>
<feature type="region of interest" description="Disordered" evidence="19">
    <location>
        <begin position="1006"/>
        <end position="1052"/>
    </location>
</feature>
<dbReference type="GO" id="GO:0030027">
    <property type="term" value="C:lamellipodium"/>
    <property type="evidence" value="ECO:0007669"/>
    <property type="project" value="UniProtKB-SubCell"/>
</dbReference>
<evidence type="ECO:0000256" key="12">
    <source>
        <dbReference type="ARBA" id="ARBA00022859"/>
    </source>
</evidence>
<dbReference type="KEGG" id="xla:108708768"/>
<dbReference type="SUPFAM" id="SSF55550">
    <property type="entry name" value="SH2 domain"/>
    <property type="match status" value="1"/>
</dbReference>
<keyword evidence="13" id="KW-0727">SH2 domain</keyword>
<dbReference type="InterPro" id="IPR036691">
    <property type="entry name" value="Endo/exonu/phosph_ase_sf"/>
</dbReference>
<reference evidence="21" key="1">
    <citation type="submission" date="2025-08" db="UniProtKB">
        <authorList>
            <consortium name="RefSeq"/>
        </authorList>
    </citation>
    <scope>IDENTIFICATION</scope>
    <source>
        <strain evidence="21">J_2021</strain>
        <tissue evidence="21">Erythrocytes</tissue>
    </source>
</reference>
<evidence type="ECO:0000256" key="5">
    <source>
        <dbReference type="ARBA" id="ARBA00004510"/>
    </source>
</evidence>
<comment type="similarity">
    <text evidence="7">Belongs to the inositol 1,4,5-trisphosphate 5-phosphatase family.</text>
</comment>
<dbReference type="FunFam" id="3.60.10.10:FF:000005">
    <property type="entry name" value="phosphatidylinositol 3,4,5-trisphosphate 5-phosphatase 1"/>
    <property type="match status" value="1"/>
</dbReference>
<dbReference type="FunFam" id="3.30.505.10:FF:000035">
    <property type="entry name" value="phosphatidylinositol 3,4,5-trisphosphate 5-phosphatase 1"/>
    <property type="match status" value="1"/>
</dbReference>
<dbReference type="Pfam" id="PF00017">
    <property type="entry name" value="SH2"/>
    <property type="match status" value="1"/>
</dbReference>
<dbReference type="OrthoDB" id="7862313at2759"/>
<dbReference type="GO" id="GO:0030175">
    <property type="term" value="C:filopodium"/>
    <property type="evidence" value="ECO:0007669"/>
    <property type="project" value="UniProtKB-SubCell"/>
</dbReference>
<evidence type="ECO:0000256" key="8">
    <source>
        <dbReference type="ARBA" id="ARBA00012981"/>
    </source>
</evidence>
<evidence type="ECO:0000313" key="21">
    <source>
        <dbReference type="RefSeq" id="XP_018103288.1"/>
    </source>
</evidence>
<evidence type="ECO:0000256" key="3">
    <source>
        <dbReference type="ARBA" id="ARBA00004324"/>
    </source>
</evidence>
<dbReference type="SUPFAM" id="SSF56219">
    <property type="entry name" value="DNase I-like"/>
    <property type="match status" value="1"/>
</dbReference>
<dbReference type="InterPro" id="IPR001660">
    <property type="entry name" value="SAM"/>
</dbReference>
<dbReference type="InterPro" id="IPR057510">
    <property type="entry name" value="C2_SHIP1-2_first"/>
</dbReference>
<dbReference type="GO" id="GO:0016020">
    <property type="term" value="C:membrane"/>
    <property type="evidence" value="ECO:0007669"/>
    <property type="project" value="UniProtKB-SubCell"/>
</dbReference>
<protein>
    <recommendedName>
        <fullName evidence="8">phosphatidylinositol-3,4,5-trisphosphate 5-phosphatase</fullName>
        <ecNumber evidence="8">3.1.3.86</ecNumber>
    </recommendedName>
</protein>
<dbReference type="GO" id="GO:0002376">
    <property type="term" value="P:immune system process"/>
    <property type="evidence" value="ECO:0007669"/>
    <property type="project" value="UniProtKB-KW"/>
</dbReference>
<dbReference type="GO" id="GO:0043569">
    <property type="term" value="P:negative regulation of insulin-like growth factor receptor signaling pathway"/>
    <property type="evidence" value="ECO:0000318"/>
    <property type="project" value="GO_Central"/>
</dbReference>
<feature type="region of interest" description="Disordered" evidence="19">
    <location>
        <begin position="925"/>
        <end position="966"/>
    </location>
</feature>
<keyword evidence="12" id="KW-0391">Immunity</keyword>
<keyword evidence="9" id="KW-0963">Cytoplasm</keyword>
<dbReference type="Pfam" id="PF22669">
    <property type="entry name" value="Exo_endo_phos2"/>
    <property type="match status" value="1"/>
</dbReference>
<dbReference type="Bgee" id="108708768">
    <property type="expression patterns" value="Expressed in internal ear and 19 other cell types or tissues"/>
</dbReference>
<keyword evidence="17" id="KW-0966">Cell projection</keyword>
<feature type="region of interest" description="Disordered" evidence="19">
    <location>
        <begin position="1065"/>
        <end position="1129"/>
    </location>
</feature>
<dbReference type="Xenbase" id="XB-GENE-6487464">
    <property type="gene designation" value="inppl1a.L"/>
</dbReference>
<dbReference type="OMA" id="TERMGTR"/>
<dbReference type="InterPro" id="IPR000980">
    <property type="entry name" value="SH2"/>
</dbReference>
<evidence type="ECO:0000256" key="14">
    <source>
        <dbReference type="ARBA" id="ARBA00023136"/>
    </source>
</evidence>
<dbReference type="CTD" id="108708768"/>
<accession>A0A1L8HJJ3</accession>
<dbReference type="InterPro" id="IPR000300">
    <property type="entry name" value="IPPc"/>
</dbReference>
<dbReference type="InterPro" id="IPR013761">
    <property type="entry name" value="SAM/pointed_sf"/>
</dbReference>
<gene>
    <name evidence="22" type="primary">inppl1a.L</name>
    <name evidence="21" type="synonym">inppl1.L</name>
</gene>
<dbReference type="Pfam" id="PF24150">
    <property type="entry name" value="C2_SHIP1-2_first"/>
    <property type="match status" value="1"/>
</dbReference>
<dbReference type="GO" id="GO:0005856">
    <property type="term" value="C:cytoskeleton"/>
    <property type="evidence" value="ECO:0007669"/>
    <property type="project" value="UniProtKB-SubCell"/>
</dbReference>
<feature type="compositionally biased region" description="Pro residues" evidence="19">
    <location>
        <begin position="1037"/>
        <end position="1048"/>
    </location>
</feature>
<dbReference type="GO" id="GO:0046856">
    <property type="term" value="P:phosphatidylinositol dephosphorylation"/>
    <property type="evidence" value="ECO:0007669"/>
    <property type="project" value="InterPro"/>
</dbReference>
<dbReference type="SUPFAM" id="SSF47769">
    <property type="entry name" value="SAM/Pointed domain"/>
    <property type="match status" value="1"/>
</dbReference>
<keyword evidence="16" id="KW-0539">Nucleus</keyword>
<dbReference type="InterPro" id="IPR057509">
    <property type="entry name" value="C2_SHIP1-2_2nd"/>
</dbReference>
<evidence type="ECO:0000256" key="17">
    <source>
        <dbReference type="ARBA" id="ARBA00023273"/>
    </source>
</evidence>
<dbReference type="Pfam" id="PF24147">
    <property type="entry name" value="C2_SHIP1-2_2nd"/>
    <property type="match status" value="1"/>
</dbReference>
<dbReference type="GeneID" id="108708768"/>
<dbReference type="SMART" id="SM00454">
    <property type="entry name" value="SAM"/>
    <property type="match status" value="1"/>
</dbReference>
<dbReference type="PROSITE" id="PS50105">
    <property type="entry name" value="SAM_DOMAIN"/>
    <property type="match status" value="1"/>
</dbReference>
<evidence type="ECO:0000313" key="20">
    <source>
        <dbReference type="Proteomes" id="UP000186698"/>
    </source>
</evidence>
<evidence type="ECO:0000256" key="6">
    <source>
        <dbReference type="ARBA" id="ARBA00004514"/>
    </source>
</evidence>
<evidence type="ECO:0000256" key="1">
    <source>
        <dbReference type="ARBA" id="ARBA00004170"/>
    </source>
</evidence>
<name>A0A1L8HJJ3_XENLA</name>
<dbReference type="Pfam" id="PF00536">
    <property type="entry name" value="SAM_1"/>
    <property type="match status" value="1"/>
</dbReference>
<dbReference type="Gene3D" id="1.10.150.50">
    <property type="entry name" value="Transcription Factor, Ets-1"/>
    <property type="match status" value="1"/>
</dbReference>
<dbReference type="PANTHER" id="PTHR46051:SF2">
    <property type="entry name" value="PHOSPHATIDYLINOSITOL 3,4,5-TRISPHOSPHATE 5-PHOSPHATASE 2"/>
    <property type="match status" value="1"/>
</dbReference>
<evidence type="ECO:0000256" key="10">
    <source>
        <dbReference type="ARBA" id="ARBA00022553"/>
    </source>
</evidence>
<dbReference type="Proteomes" id="UP000186698">
    <property type="component" value="Chromosome 2L"/>
</dbReference>
<dbReference type="PaxDb" id="8355-A0A1L8HJJ3"/>
<dbReference type="Gene3D" id="3.60.10.10">
    <property type="entry name" value="Endonuclease/exonuclease/phosphatase"/>
    <property type="match status" value="1"/>
</dbReference>
<feature type="compositionally biased region" description="Basic and acidic residues" evidence="19">
    <location>
        <begin position="944"/>
        <end position="957"/>
    </location>
</feature>
<feature type="compositionally biased region" description="Polar residues" evidence="19">
    <location>
        <begin position="931"/>
        <end position="943"/>
    </location>
</feature>
<evidence type="ECO:0000256" key="2">
    <source>
        <dbReference type="ARBA" id="ARBA00004245"/>
    </source>
</evidence>
<keyword evidence="14" id="KW-0472">Membrane</keyword>
<evidence type="ECO:0000256" key="11">
    <source>
        <dbReference type="ARBA" id="ARBA00022801"/>
    </source>
</evidence>
<evidence type="ECO:0000256" key="7">
    <source>
        <dbReference type="ARBA" id="ARBA00008734"/>
    </source>
</evidence>
<sequence>MSSGCGGPSLVTNMSFPWYHRDLSRAAAEELLAKAGRDGSFLVRDSESVTGAYALCVLYQKHVHTYRILPDEEDYLAVQTSQGVQVRRFKTLGDLIALYLQPNQGMVSPLLYPVEREKEVAEDRDYSDGEDEKPPLPPRSASASFSLAQSPPACAQDSSFSDSCTNGLSSISHEYLKGSYSLDLEAVRSGATNLPHLNKTLVVSCKRLHGEVDKVLSGLEILSKIFDQQSPSTVSKILQQSASQTGEQELENLVMKLSVLKDFLSNIEKKALKALQDISTSAQSAPTSQSSRKCKSVPVQSFEVKLDMADLTKIVKSQKYSLNVDVDGGKLVVMKKVKESQEDWNTFTHEKIRQLIKSQRVPCKLGIVFEKEKDKTQRKDFIFVSARKREAFCQLLQLMKNKHSNQDEPDMISVFIGTWNMGSVPPQKNITSWFCSRGLGKTLDDMAVTIPHDIYVFGTQENSMGDKEWVDFLRGVLKDCTEIEYRPVAMQSLWNIKIVVLVRPEHENRISHISTSSVKTGIANTLGNKGAVGISFMFNGTSFGFVNCHLTSGNEKTSRRNQNYLDILRLLSLGDKQLNSFDISLRFTHLFWFGDLNYRLDMDVQEILNFISRKEFDPLLKVDQLNLEKEKNKIFLRFNEEEIVFPPTYRYERGSRDTYVWHKHKPTGVRTNVPSWCDRILWKCYPETHIICNSYGCTDDIMTSDHSPVFASFEVGVTSQFVSKKGLLKPSDQACIEFESIEAIVKTASRTKFFIEFYSGCLEEFRKSSENDSQSIDNVNFLKVQWSSRQLPTLNPIVSEIEYLQDQHLLLTVKSMDGYESYGECVIALKSMIGSTAQQFLTSLSHRGEETGNIRGSMKVRVPTERMGTRERLYEWISIDKDETGAVKGKPPCARPNHEYTRSASRRHLPVEVPNPSLVKLFEEPEKGLTHGTSRSSAALPNTTKEETAALRPKGDSQSEGDVGMKNSFNNPAYYVLEGVPHHMLPPDGQTQAVAPHKNKVPITVSAPHAEKRRQQLYVSPRGEEISSDEECGTLNLPPPDFPPPPLPKSAELEMMDNPFYMSASELHPRHGQDGSQKPGAGKARVGVTFSEPQDAKPPTKSQPRPPIAAPQSYLSEHPAQSHGTQDDRSCSVLQMARTLSEVDYSGGKADPVVREVQGRVKMDLPPRCMDYGRQLSFPQRCIRESIQEDLAEEAMYQGGRSSSSLHESSVGEWLRAIGLEKYEEGLIQNGWDDLEFLSDIVEEDLEEAGVLDPTHKKIILDSLQASK</sequence>
<organism evidence="20 21">
    <name type="scientific">Xenopus laevis</name>
    <name type="common">African clawed frog</name>
    <dbReference type="NCBI Taxonomy" id="8355"/>
    <lineage>
        <taxon>Eukaryota</taxon>
        <taxon>Metazoa</taxon>
        <taxon>Chordata</taxon>
        <taxon>Craniata</taxon>
        <taxon>Vertebrata</taxon>
        <taxon>Euteleostomi</taxon>
        <taxon>Amphibia</taxon>
        <taxon>Batrachia</taxon>
        <taxon>Anura</taxon>
        <taxon>Pipoidea</taxon>
        <taxon>Pipidae</taxon>
        <taxon>Xenopodinae</taxon>
        <taxon>Xenopus</taxon>
        <taxon>Xenopus</taxon>
    </lineage>
</organism>
<keyword evidence="10" id="KW-0597">Phosphoprotein</keyword>
<keyword evidence="15" id="KW-0206">Cytoskeleton</keyword>